<dbReference type="EC" id="1.3.1.-" evidence="13"/>
<keyword evidence="4 13" id="KW-0819">tRNA processing</keyword>
<dbReference type="PANTHER" id="PTHR11082">
    <property type="entry name" value="TRNA-DIHYDROURIDINE SYNTHASE"/>
    <property type="match status" value="1"/>
</dbReference>
<comment type="catalytic activity">
    <reaction evidence="11">
        <text>5,6-dihydrouridine(16) in tRNA + NAD(+) = uridine(16) in tRNA + NADH + H(+)</text>
        <dbReference type="Rhea" id="RHEA:53380"/>
        <dbReference type="Rhea" id="RHEA-COMP:13543"/>
        <dbReference type="Rhea" id="RHEA-COMP:13544"/>
        <dbReference type="ChEBI" id="CHEBI:15378"/>
        <dbReference type="ChEBI" id="CHEBI:57540"/>
        <dbReference type="ChEBI" id="CHEBI:57945"/>
        <dbReference type="ChEBI" id="CHEBI:65315"/>
        <dbReference type="ChEBI" id="CHEBI:74443"/>
        <dbReference type="EC" id="1.3.1.88"/>
    </reaction>
    <physiologicalReaction direction="right-to-left" evidence="11">
        <dbReference type="Rhea" id="RHEA:53382"/>
    </physiologicalReaction>
</comment>
<evidence type="ECO:0000256" key="9">
    <source>
        <dbReference type="ARBA" id="ARBA00047287"/>
    </source>
</evidence>
<accession>A0ABY6JZA7</accession>
<evidence type="ECO:0000313" key="16">
    <source>
        <dbReference type="Proteomes" id="UP001235939"/>
    </source>
</evidence>
<feature type="domain" description="DUS-like FMN-binding" evidence="14">
    <location>
        <begin position="22"/>
        <end position="256"/>
    </location>
</feature>
<comment type="function">
    <text evidence="13">Catalyzes the synthesis of dihydrouridine, a modified base found in the D-loop of most tRNAs.</text>
</comment>
<keyword evidence="7" id="KW-0520">NAD</keyword>
<dbReference type="PANTHER" id="PTHR11082:SF5">
    <property type="entry name" value="TRNA-DIHYDROURIDINE(16_17) SYNTHASE [NAD(P)(+)]-LIKE"/>
    <property type="match status" value="1"/>
</dbReference>
<comment type="catalytic activity">
    <reaction evidence="12">
        <text>5,6-dihydrouridine(17) in tRNA + NADP(+) = uridine(17) in tRNA + NADPH + H(+)</text>
        <dbReference type="Rhea" id="RHEA:53368"/>
        <dbReference type="Rhea" id="RHEA-COMP:13541"/>
        <dbReference type="Rhea" id="RHEA-COMP:13542"/>
        <dbReference type="ChEBI" id="CHEBI:15378"/>
        <dbReference type="ChEBI" id="CHEBI:57783"/>
        <dbReference type="ChEBI" id="CHEBI:58349"/>
        <dbReference type="ChEBI" id="CHEBI:65315"/>
        <dbReference type="ChEBI" id="CHEBI:74443"/>
        <dbReference type="EC" id="1.3.1.88"/>
    </reaction>
    <physiologicalReaction direction="right-to-left" evidence="12">
        <dbReference type="Rhea" id="RHEA:53370"/>
    </physiologicalReaction>
</comment>
<dbReference type="InterPro" id="IPR001269">
    <property type="entry name" value="DUS_fam"/>
</dbReference>
<dbReference type="InterPro" id="IPR013785">
    <property type="entry name" value="Aldolase_TIM"/>
</dbReference>
<protein>
    <recommendedName>
        <fullName evidence="13">tRNA-dihydrouridine synthase</fullName>
        <ecNumber evidence="13">1.3.1.-</ecNumber>
    </recommendedName>
</protein>
<keyword evidence="2 13" id="KW-0285">Flavoprotein</keyword>
<dbReference type="PIRSF" id="PIRSF006621">
    <property type="entry name" value="Dus"/>
    <property type="match status" value="1"/>
</dbReference>
<evidence type="ECO:0000256" key="3">
    <source>
        <dbReference type="ARBA" id="ARBA00022643"/>
    </source>
</evidence>
<evidence type="ECO:0000259" key="14">
    <source>
        <dbReference type="Pfam" id="PF01207"/>
    </source>
</evidence>
<keyword evidence="3 13" id="KW-0288">FMN</keyword>
<evidence type="ECO:0000256" key="2">
    <source>
        <dbReference type="ARBA" id="ARBA00022630"/>
    </source>
</evidence>
<evidence type="ECO:0000256" key="11">
    <source>
        <dbReference type="ARBA" id="ARBA00048934"/>
    </source>
</evidence>
<comment type="similarity">
    <text evidence="13">Belongs to the dus family.</text>
</comment>
<comment type="cofactor">
    <cofactor evidence="1 13">
        <name>FMN</name>
        <dbReference type="ChEBI" id="CHEBI:58210"/>
    </cofactor>
</comment>
<sequence length="300" mass="34157">MTSSNDDSNILKSKLKMAKYVVAPMVDRSELSWRLLCRRHGADLCYTPMFHAALFFKDHKYRRDNFVTCPEDRPLIVQFCANDPDTFVNAAKLVQDHCDAVDLNLGCPQIIAKKGHYGAFLQDEWERIQAMVSKAHRELTVPVTCKVRIFSDINKTIQYAQMLEKAGCQLSPVSVQLLTVHGRIREQKGPVTGVASWDHIRAIKASVSIPVYANGNIQYLSDVLRCMKDTKVDGVMSAEGILHNPFLFSGVNPTVWDVALEFLELAQSYPSPLSFTRGHLFKIFHHWYDTFFTFTFWFSG</sequence>
<gene>
    <name evidence="15" type="ORF">LAZ67_1000483</name>
</gene>
<keyword evidence="6 13" id="KW-0560">Oxidoreductase</keyword>
<keyword evidence="5" id="KW-0521">NADP</keyword>
<name>A0ABY6JZA7_9ARAC</name>
<evidence type="ECO:0000256" key="1">
    <source>
        <dbReference type="ARBA" id="ARBA00001917"/>
    </source>
</evidence>
<evidence type="ECO:0000256" key="13">
    <source>
        <dbReference type="PIRNR" id="PIRNR006621"/>
    </source>
</evidence>
<comment type="catalytic activity">
    <reaction evidence="9">
        <text>5,6-dihydrouridine(17) in tRNA + NAD(+) = uridine(17) in tRNA + NADH + H(+)</text>
        <dbReference type="Rhea" id="RHEA:53372"/>
        <dbReference type="Rhea" id="RHEA-COMP:13541"/>
        <dbReference type="Rhea" id="RHEA-COMP:13542"/>
        <dbReference type="ChEBI" id="CHEBI:15378"/>
        <dbReference type="ChEBI" id="CHEBI:57540"/>
        <dbReference type="ChEBI" id="CHEBI:57945"/>
        <dbReference type="ChEBI" id="CHEBI:65315"/>
        <dbReference type="ChEBI" id="CHEBI:74443"/>
        <dbReference type="EC" id="1.3.1.88"/>
    </reaction>
    <physiologicalReaction direction="right-to-left" evidence="9">
        <dbReference type="Rhea" id="RHEA:53374"/>
    </physiologicalReaction>
</comment>
<evidence type="ECO:0000256" key="12">
    <source>
        <dbReference type="ARBA" id="ARBA00049467"/>
    </source>
</evidence>
<comment type="catalytic activity">
    <reaction evidence="10">
        <text>5,6-dihydrouridine(16) in tRNA + NADP(+) = uridine(16) in tRNA + NADPH + H(+)</text>
        <dbReference type="Rhea" id="RHEA:53376"/>
        <dbReference type="Rhea" id="RHEA-COMP:13543"/>
        <dbReference type="Rhea" id="RHEA-COMP:13544"/>
        <dbReference type="ChEBI" id="CHEBI:15378"/>
        <dbReference type="ChEBI" id="CHEBI:57783"/>
        <dbReference type="ChEBI" id="CHEBI:58349"/>
        <dbReference type="ChEBI" id="CHEBI:65315"/>
        <dbReference type="ChEBI" id="CHEBI:74443"/>
        <dbReference type="EC" id="1.3.1.88"/>
    </reaction>
    <physiologicalReaction direction="right-to-left" evidence="10">
        <dbReference type="Rhea" id="RHEA:53378"/>
    </physiologicalReaction>
</comment>
<dbReference type="Gene3D" id="3.20.20.70">
    <property type="entry name" value="Aldolase class I"/>
    <property type="match status" value="1"/>
</dbReference>
<evidence type="ECO:0000256" key="5">
    <source>
        <dbReference type="ARBA" id="ARBA00022857"/>
    </source>
</evidence>
<evidence type="ECO:0000256" key="10">
    <source>
        <dbReference type="ARBA" id="ARBA00047652"/>
    </source>
</evidence>
<dbReference type="SUPFAM" id="SSF51395">
    <property type="entry name" value="FMN-linked oxidoreductases"/>
    <property type="match status" value="1"/>
</dbReference>
<dbReference type="InterPro" id="IPR035587">
    <property type="entry name" value="DUS-like_FMN-bd"/>
</dbReference>
<dbReference type="EMBL" id="CP092863">
    <property type="protein sequence ID" value="UYV60225.1"/>
    <property type="molecule type" value="Genomic_DNA"/>
</dbReference>
<comment type="similarity">
    <text evidence="8">Belongs to the Dus family. Dus1 subfamily.</text>
</comment>
<reference evidence="15 16" key="1">
    <citation type="submission" date="2022-01" db="EMBL/GenBank/DDBJ databases">
        <title>A chromosomal length assembly of Cordylochernes scorpioides.</title>
        <authorList>
            <person name="Zeh D."/>
            <person name="Zeh J."/>
        </authorList>
    </citation>
    <scope>NUCLEOTIDE SEQUENCE [LARGE SCALE GENOMIC DNA]</scope>
    <source>
        <strain evidence="15">IN4F17</strain>
        <tissue evidence="15">Whole Body</tissue>
    </source>
</reference>
<evidence type="ECO:0000256" key="8">
    <source>
        <dbReference type="ARBA" id="ARBA00038313"/>
    </source>
</evidence>
<evidence type="ECO:0000256" key="4">
    <source>
        <dbReference type="ARBA" id="ARBA00022694"/>
    </source>
</evidence>
<dbReference type="Pfam" id="PF01207">
    <property type="entry name" value="Dus"/>
    <property type="match status" value="1"/>
</dbReference>
<dbReference type="Proteomes" id="UP001235939">
    <property type="component" value="Chromosome 01"/>
</dbReference>
<dbReference type="CDD" id="cd02801">
    <property type="entry name" value="DUS_like_FMN"/>
    <property type="match status" value="1"/>
</dbReference>
<keyword evidence="16" id="KW-1185">Reference proteome</keyword>
<dbReference type="InterPro" id="IPR018517">
    <property type="entry name" value="tRNA_hU_synthase_CS"/>
</dbReference>
<proteinExistence type="inferred from homology"/>
<evidence type="ECO:0000256" key="7">
    <source>
        <dbReference type="ARBA" id="ARBA00023027"/>
    </source>
</evidence>
<evidence type="ECO:0000313" key="15">
    <source>
        <dbReference type="EMBL" id="UYV60225.1"/>
    </source>
</evidence>
<evidence type="ECO:0000256" key="6">
    <source>
        <dbReference type="ARBA" id="ARBA00023002"/>
    </source>
</evidence>
<dbReference type="PROSITE" id="PS01136">
    <property type="entry name" value="UPF0034"/>
    <property type="match status" value="1"/>
</dbReference>
<organism evidence="15 16">
    <name type="scientific">Cordylochernes scorpioides</name>
    <dbReference type="NCBI Taxonomy" id="51811"/>
    <lineage>
        <taxon>Eukaryota</taxon>
        <taxon>Metazoa</taxon>
        <taxon>Ecdysozoa</taxon>
        <taxon>Arthropoda</taxon>
        <taxon>Chelicerata</taxon>
        <taxon>Arachnida</taxon>
        <taxon>Pseudoscorpiones</taxon>
        <taxon>Cheliferoidea</taxon>
        <taxon>Chernetidae</taxon>
        <taxon>Cordylochernes</taxon>
    </lineage>
</organism>